<reference evidence="1 2" key="1">
    <citation type="journal article" date="1998" name="Science">
        <title>Genome sequence of the nematode C. elegans: a platform for investigating biology.</title>
        <authorList>
            <consortium name="The C. elegans sequencing consortium"/>
            <person name="Sulson J.E."/>
            <person name="Waterston R."/>
        </authorList>
    </citation>
    <scope>NUCLEOTIDE SEQUENCE [LARGE SCALE GENOMIC DNA]</scope>
    <source>
        <strain evidence="1 2">Bristol N2</strain>
    </source>
</reference>
<dbReference type="GeneID" id="259728"/>
<dbReference type="Bgee" id="WBGene00008212">
    <property type="expression patterns" value="Expressed in larva"/>
</dbReference>
<dbReference type="AlphaFoldDB" id="Q8MQA0"/>
<protein>
    <submittedName>
        <fullName evidence="1">MSP domain-containing protein</fullName>
    </submittedName>
</protein>
<proteinExistence type="predicted"/>
<dbReference type="CTD" id="259728"/>
<dbReference type="RefSeq" id="NP_741907.2">
    <property type="nucleotide sequence ID" value="NM_171781.7"/>
</dbReference>
<dbReference type="eggNOG" id="ENOG502TIWS">
    <property type="taxonomic scope" value="Eukaryota"/>
</dbReference>
<dbReference type="KEGG" id="cel:CELE_C49F5.8"/>
<name>Q8MQA0_CAEEL</name>
<dbReference type="InParanoid" id="Q8MQA0"/>
<dbReference type="PaxDb" id="6239-C49F5.8"/>
<evidence type="ECO:0000313" key="2">
    <source>
        <dbReference type="Proteomes" id="UP000001940"/>
    </source>
</evidence>
<keyword evidence="2" id="KW-1185">Reference proteome</keyword>
<dbReference type="FunCoup" id="Q8MQA0">
    <property type="interactions" value="282"/>
</dbReference>
<accession>Q8MQA0</accession>
<dbReference type="OMA" id="MIYECCS"/>
<dbReference type="EMBL" id="BX284606">
    <property type="protein sequence ID" value="CAD36482.2"/>
    <property type="molecule type" value="Genomic_DNA"/>
</dbReference>
<sequence length="134" mass="15536">MKRVYVTYEPECFKRFCHFSPFSDIESIPSPYEYYGPIREKEFYEGDNGIIKLKEKIISIVDPKPRIIHRYALEALKKPGTYFVQTKSNLLGPFFITPTPDDLPKGELVMIYECCSAFSETSTCCFRPIGLLQN</sequence>
<organism evidence="1 2">
    <name type="scientific">Caenorhabditis elegans</name>
    <dbReference type="NCBI Taxonomy" id="6239"/>
    <lineage>
        <taxon>Eukaryota</taxon>
        <taxon>Metazoa</taxon>
        <taxon>Ecdysozoa</taxon>
        <taxon>Nematoda</taxon>
        <taxon>Chromadorea</taxon>
        <taxon>Rhabditida</taxon>
        <taxon>Rhabditina</taxon>
        <taxon>Rhabditomorpha</taxon>
        <taxon>Rhabditoidea</taxon>
        <taxon>Rhabditidae</taxon>
        <taxon>Peloderinae</taxon>
        <taxon>Caenorhabditis</taxon>
    </lineage>
</organism>
<dbReference type="HOGENOM" id="CLU_1898100_0_0_1"/>
<dbReference type="UCSC" id="C49F5.8">
    <property type="organism name" value="c. elegans"/>
</dbReference>
<gene>
    <name evidence="1 3" type="ORF">C49F5.8</name>
    <name evidence="1" type="ORF">CELE_C49F5.8</name>
</gene>
<dbReference type="WormBase" id="C49F5.8">
    <property type="protein sequence ID" value="CE47584"/>
    <property type="gene ID" value="WBGene00008212"/>
</dbReference>
<dbReference type="Proteomes" id="UP000001940">
    <property type="component" value="Chromosome X"/>
</dbReference>
<evidence type="ECO:0000313" key="3">
    <source>
        <dbReference type="WormBase" id="C49F5.8"/>
    </source>
</evidence>
<dbReference type="AGR" id="WB:WBGene00008212"/>
<dbReference type="OrthoDB" id="5838137at2759"/>
<evidence type="ECO:0000313" key="1">
    <source>
        <dbReference type="EMBL" id="CAD36482.2"/>
    </source>
</evidence>